<sequence length="290" mass="31196">MFRKLIPVLMVFMLCWTTTACSTSTGSSSYSAPNPSTSVTPTRMADGRYPVQQASYNDANGEYSLFLLNASPSVYSTDDLPMASLTPEEISAGQKSYLQVESGQASLHLTEDFKIEYIHAVTETQPNPQTGQPETVIVRQQSSFWTPFAGAIAGQMVANALFTPRYYVPPMYQPGVVMTGYGGYGNSYQQAVQQYSNRYQSPPPAVQNRQNQLRTTGRVRSNPSNVNRPSSGTTNSRPSGSGVGGSNLQRPASNSSGSSTPRRGSFGSGGSSSPARSAPRRSGGGTRRRR</sequence>
<dbReference type="RefSeq" id="WP_368008809.1">
    <property type="nucleotide sequence ID" value="NZ_JAMXFF010000048.1"/>
</dbReference>
<reference evidence="3 4" key="1">
    <citation type="journal article" date="2022" name="Front. Microbiol.">
        <title>High genomic differentiation and limited gene flow indicate recent cryptic speciation within the genus Laspinema (cyanobacteria).</title>
        <authorList>
            <person name="Stanojkovic A."/>
            <person name="Skoupy S."/>
            <person name="Skaloud P."/>
            <person name="Dvorak P."/>
        </authorList>
    </citation>
    <scope>NUCLEOTIDE SEQUENCE [LARGE SCALE GENOMIC DNA]</scope>
    <source>
        <strain evidence="3 4">D2a</strain>
    </source>
</reference>
<gene>
    <name evidence="3" type="ORF">NG799_23755</name>
</gene>
<dbReference type="EMBL" id="JAMXFF010000048">
    <property type="protein sequence ID" value="MCT7969336.1"/>
    <property type="molecule type" value="Genomic_DNA"/>
</dbReference>
<keyword evidence="4" id="KW-1185">Reference proteome</keyword>
<keyword evidence="2" id="KW-0732">Signal</keyword>
<comment type="caution">
    <text evidence="3">The sequence shown here is derived from an EMBL/GenBank/DDBJ whole genome shotgun (WGS) entry which is preliminary data.</text>
</comment>
<feature type="compositionally biased region" description="Low complexity" evidence="1">
    <location>
        <begin position="218"/>
        <end position="231"/>
    </location>
</feature>
<feature type="compositionally biased region" description="Low complexity" evidence="1">
    <location>
        <begin position="250"/>
        <end position="281"/>
    </location>
</feature>
<feature type="chain" id="PRO_5047175734" description="Superfamily II DNA and RNA helicase" evidence="2">
    <location>
        <begin position="21"/>
        <end position="290"/>
    </location>
</feature>
<accession>A0ABT2N0S3</accession>
<evidence type="ECO:0000256" key="1">
    <source>
        <dbReference type="SAM" id="MobiDB-lite"/>
    </source>
</evidence>
<feature type="compositionally biased region" description="Low complexity" evidence="1">
    <location>
        <begin position="22"/>
        <end position="38"/>
    </location>
</feature>
<proteinExistence type="predicted"/>
<dbReference type="PROSITE" id="PS51257">
    <property type="entry name" value="PROKAR_LIPOPROTEIN"/>
    <property type="match status" value="1"/>
</dbReference>
<evidence type="ECO:0000313" key="3">
    <source>
        <dbReference type="EMBL" id="MCT7969336.1"/>
    </source>
</evidence>
<evidence type="ECO:0000313" key="4">
    <source>
        <dbReference type="Proteomes" id="UP001525890"/>
    </source>
</evidence>
<evidence type="ECO:0000256" key="2">
    <source>
        <dbReference type="SAM" id="SignalP"/>
    </source>
</evidence>
<feature type="signal peptide" evidence="2">
    <location>
        <begin position="1"/>
        <end position="20"/>
    </location>
</feature>
<protein>
    <recommendedName>
        <fullName evidence="5">Superfamily II DNA and RNA helicase</fullName>
    </recommendedName>
</protein>
<feature type="region of interest" description="Disordered" evidence="1">
    <location>
        <begin position="22"/>
        <end position="44"/>
    </location>
</feature>
<feature type="region of interest" description="Disordered" evidence="1">
    <location>
        <begin position="199"/>
        <end position="290"/>
    </location>
</feature>
<name>A0ABT2N0S3_9CYAN</name>
<evidence type="ECO:0008006" key="5">
    <source>
        <dbReference type="Google" id="ProtNLM"/>
    </source>
</evidence>
<organism evidence="3 4">
    <name type="scientific">Laspinema palackyanum D2a</name>
    <dbReference type="NCBI Taxonomy" id="2953684"/>
    <lineage>
        <taxon>Bacteria</taxon>
        <taxon>Bacillati</taxon>
        <taxon>Cyanobacteriota</taxon>
        <taxon>Cyanophyceae</taxon>
        <taxon>Oscillatoriophycideae</taxon>
        <taxon>Oscillatoriales</taxon>
        <taxon>Laspinemataceae</taxon>
        <taxon>Laspinema</taxon>
        <taxon>Laspinema palackyanum</taxon>
    </lineage>
</organism>
<dbReference type="Proteomes" id="UP001525890">
    <property type="component" value="Unassembled WGS sequence"/>
</dbReference>